<name>A0A443R3F9_9ACAR</name>
<accession>A0A443R3F9</accession>
<dbReference type="EMBL" id="NCKU01002336">
    <property type="protein sequence ID" value="RWS09814.1"/>
    <property type="molecule type" value="Genomic_DNA"/>
</dbReference>
<feature type="non-terminal residue" evidence="1">
    <location>
        <position position="63"/>
    </location>
</feature>
<proteinExistence type="predicted"/>
<evidence type="ECO:0000313" key="1">
    <source>
        <dbReference type="EMBL" id="RWS09814.1"/>
    </source>
</evidence>
<gene>
    <name evidence="1" type="ORF">B4U79_00921</name>
</gene>
<organism evidence="1 2">
    <name type="scientific">Dinothrombium tinctorium</name>
    <dbReference type="NCBI Taxonomy" id="1965070"/>
    <lineage>
        <taxon>Eukaryota</taxon>
        <taxon>Metazoa</taxon>
        <taxon>Ecdysozoa</taxon>
        <taxon>Arthropoda</taxon>
        <taxon>Chelicerata</taxon>
        <taxon>Arachnida</taxon>
        <taxon>Acari</taxon>
        <taxon>Acariformes</taxon>
        <taxon>Trombidiformes</taxon>
        <taxon>Prostigmata</taxon>
        <taxon>Anystina</taxon>
        <taxon>Parasitengona</taxon>
        <taxon>Trombidioidea</taxon>
        <taxon>Trombidiidae</taxon>
        <taxon>Dinothrombium</taxon>
    </lineage>
</organism>
<evidence type="ECO:0000313" key="2">
    <source>
        <dbReference type="Proteomes" id="UP000285301"/>
    </source>
</evidence>
<protein>
    <submittedName>
        <fullName evidence="1">SCY1-like protein 2</fullName>
    </submittedName>
</protein>
<comment type="caution">
    <text evidence="1">The sequence shown here is derived from an EMBL/GenBank/DDBJ whole genome shotgun (WGS) entry which is preliminary data.</text>
</comment>
<dbReference type="Proteomes" id="UP000285301">
    <property type="component" value="Unassembled WGS sequence"/>
</dbReference>
<dbReference type="OrthoDB" id="79687at2759"/>
<keyword evidence="2" id="KW-1185">Reference proteome</keyword>
<reference evidence="1 2" key="1">
    <citation type="journal article" date="2018" name="Gigascience">
        <title>Genomes of trombidid mites reveal novel predicted allergens and laterally-transferred genes associated with secondary metabolism.</title>
        <authorList>
            <person name="Dong X."/>
            <person name="Chaisiri K."/>
            <person name="Xia D."/>
            <person name="Armstrong S.D."/>
            <person name="Fang Y."/>
            <person name="Donnelly M.J."/>
            <person name="Kadowaki T."/>
            <person name="McGarry J.W."/>
            <person name="Darby A.C."/>
            <person name="Makepeace B.L."/>
        </authorList>
    </citation>
    <scope>NUCLEOTIDE SEQUENCE [LARGE SCALE GENOMIC DNA]</scope>
    <source>
        <strain evidence="1">UoL-WK</strain>
    </source>
</reference>
<dbReference type="AlphaFoldDB" id="A0A443R3F9"/>
<sequence length="63" mass="6707">MKGSAGHQTAGSTLGFIGTNVHSLSLIDMNPISQYYEVGNIIGSAGPELAWKIFEAVRKADKK</sequence>